<feature type="compositionally biased region" description="Low complexity" evidence="15">
    <location>
        <begin position="670"/>
        <end position="680"/>
    </location>
</feature>
<evidence type="ECO:0000256" key="2">
    <source>
        <dbReference type="ARBA" id="ARBA00012182"/>
    </source>
</evidence>
<feature type="domain" description="SET" evidence="16">
    <location>
        <begin position="1551"/>
        <end position="1668"/>
    </location>
</feature>
<feature type="compositionally biased region" description="Basic and acidic residues" evidence="15">
    <location>
        <begin position="836"/>
        <end position="850"/>
    </location>
</feature>
<feature type="region of interest" description="Disordered" evidence="15">
    <location>
        <begin position="470"/>
        <end position="552"/>
    </location>
</feature>
<feature type="region of interest" description="Disordered" evidence="15">
    <location>
        <begin position="1352"/>
        <end position="1372"/>
    </location>
</feature>
<dbReference type="InterPro" id="IPR003616">
    <property type="entry name" value="Post-SET_dom"/>
</dbReference>
<dbReference type="PROSITE" id="PS50280">
    <property type="entry name" value="SET"/>
    <property type="match status" value="1"/>
</dbReference>
<feature type="compositionally biased region" description="Basic residues" evidence="15">
    <location>
        <begin position="947"/>
        <end position="971"/>
    </location>
</feature>
<feature type="compositionally biased region" description="Polar residues" evidence="15">
    <location>
        <begin position="858"/>
        <end position="872"/>
    </location>
</feature>
<feature type="compositionally biased region" description="Polar residues" evidence="15">
    <location>
        <begin position="589"/>
        <end position="610"/>
    </location>
</feature>
<evidence type="ECO:0000256" key="6">
    <source>
        <dbReference type="ARBA" id="ARBA00022853"/>
    </source>
</evidence>
<dbReference type="PROSITE" id="PS50868">
    <property type="entry name" value="POST_SET"/>
    <property type="match status" value="1"/>
</dbReference>
<comment type="subcellular location">
    <subcellularLocation>
        <location evidence="1">Nucleus</location>
    </subcellularLocation>
</comment>
<evidence type="ECO:0000259" key="17">
    <source>
        <dbReference type="PROSITE" id="PS50868"/>
    </source>
</evidence>
<keyword evidence="9" id="KW-0804">Transcription</keyword>
<keyword evidence="3" id="KW-0489">Methyltransferase</keyword>
<feature type="compositionally biased region" description="Polar residues" evidence="15">
    <location>
        <begin position="880"/>
        <end position="899"/>
    </location>
</feature>
<name>A0ABR4QGY9_9CEST</name>
<evidence type="ECO:0000256" key="3">
    <source>
        <dbReference type="ARBA" id="ARBA00022603"/>
    </source>
</evidence>
<dbReference type="Gene3D" id="3.30.70.330">
    <property type="match status" value="1"/>
</dbReference>
<feature type="compositionally biased region" description="Basic residues" evidence="15">
    <location>
        <begin position="488"/>
        <end position="509"/>
    </location>
</feature>
<feature type="region of interest" description="Disordered" evidence="15">
    <location>
        <begin position="246"/>
        <end position="298"/>
    </location>
</feature>
<comment type="catalytic activity">
    <reaction evidence="13">
        <text>N(6),N(6)-dimethyl-L-lysyl(4)-[histone H3] + S-adenosyl-L-methionine = N(6),N(6),N(6)-trimethyl-L-lysyl(4)-[histone H3] + S-adenosyl-L-homocysteine + H(+)</text>
        <dbReference type="Rhea" id="RHEA:60272"/>
        <dbReference type="Rhea" id="RHEA-COMP:15537"/>
        <dbReference type="Rhea" id="RHEA-COMP:15540"/>
        <dbReference type="ChEBI" id="CHEBI:15378"/>
        <dbReference type="ChEBI" id="CHEBI:57856"/>
        <dbReference type="ChEBI" id="CHEBI:59789"/>
        <dbReference type="ChEBI" id="CHEBI:61961"/>
        <dbReference type="ChEBI" id="CHEBI:61976"/>
    </reaction>
</comment>
<protein>
    <recommendedName>
        <fullName evidence="2">[histone H3]-lysine(4) N-trimethyltransferase</fullName>
        <ecNumber evidence="2">2.1.1.354</ecNumber>
    </recommendedName>
</protein>
<dbReference type="InterPro" id="IPR044570">
    <property type="entry name" value="Set1-like"/>
</dbReference>
<evidence type="ECO:0000256" key="4">
    <source>
        <dbReference type="ARBA" id="ARBA00022679"/>
    </source>
</evidence>
<evidence type="ECO:0000256" key="1">
    <source>
        <dbReference type="ARBA" id="ARBA00004123"/>
    </source>
</evidence>
<sequence length="1690" mass="189341">MSDNNFPRFRAAKLLRDPVLDPSCKSKVYRIDGVVVGASCPSPTAVVDPRISPQLRMFCRKPNSDLPIPNFKFDAYFIGPCPEKEVTFSNLNDNITVKNLEQMCKEFGTIEEAKDEMSRDLLSKLQSDKSQTLMSKSALSVSKSEEVFKPDPHLHSPPKYDFVMPRATNHGNRGSYRNNSPFWTESQDTINADLHNCVLKRSDSSLLQSAYHSSLNDRSTVSHSINGIPVPKEDPLDVRIQKLLHSNTSASPFPSKEPKNNVDIKPQKTPLLSDATSEKSKPAPLLQSPLMPTPTPPSSVTPYLHNVKNEPQVATKVAVARRTLLPTPFDEDIKPECKHIQQTSKQPLLQVSPKFTVDYSHVTRLAAETSLQFVRELRDIIKRDLERRLVEGYAFRTFDNWWDSQKSCEFHKDTCSGERLIKSHTESTSYQLPSAHAKTVDANSFNHRSEASLSTSNPVGLGIFSGLRTALPKIKRKPKPPSPARKTSSPHRYHNRSTSKSDSHRRRERLHAEMRRTWRRRRLKTSSSSSSSTSRDASPTPSDSTEPTVASPSKFAMHKSVVAKRRLSFDAQEVSRHLSKTPYLPVISKRTSNSTKRSDSSPSSIDQHVSPNRRRVTLKESISRSSSSLPSASPSPSRSHQKRRPVTLRSSAIKRASGKPTLRVDDVFNDSSSDSSASDAAHSRCSSEDKRGIIPTDESSTEECTSRSSSSLLTPNQSHHQESSVLSPLPVLLEAHDSPKSNVKCADESSLRLSSLSTDDEDDPLEVRLQQIRLNRHRKARNQQRSKGNYSDQKVASGQASPTSQPSKLPNGSLAQSRQSLKDESVSIEDDEGVEEEKARHDEGGNSRGRDHAKRTSNKTTCSSASKRNQSPMDVRPSLGTDSEPSSDSDWTPQMQRTAPQRRNKNRPKFDLSSEDSSLSLNEFGEDDDDDDDEPYEGYRTTALPTSRRKQNLALHRGKSMKGAAKNKRKTSPVAATPNQDARGDMPLWRSDSKSSSFSDTKREVLREGNDEVYVSKRSSTPKVQLGWPENSRPPVPSLFSVDLEGNSSDSCEVVETVQGDYQWPESLLCEHNYFHIPPPGGTITYRTSRRIARRRASASSSMQENATLVATPIQRSASHCVTPLPPGTVKPLIVHRSTSSLPGSGLLQDRRGSGLPVRCDTVQLRGQEYKRPPPRRAVVGSRELANLLTPVEKSDVQRSTQQSEYQQSLKTFSPRSLQDEEMILTSFLEFGIDSEDVELLHELFNLIRECGSSTKAQLLSSIISSAHVRHPHKLLDLIKTTAWVDHPPSLVPDPTDAEGYVDRNGQLHRGRPTACIGLVESTTRKRQYGAYRNCQSKRLKFDPVHQEFSEQYSPLSDHLSGEDSNPDPSVYDEDLPLCSAKSNSALPLQKRKLYEQIYALEQRRANICPTSINRGKRRNKSMADEIDFNLGPAASCPPINSTGCARTQGFYRLDPSQRFRRSWCVGRSMVSEDGTQRYPLPLIPASVELNALNAAQGLADELTEQASEAKRKKVTQAREVRSVQRRLLAEFQDIETGDLLKFNHLEFRRKQLIFAKSPIHHWGLIALEPIAAEEMVIEYVGHVVRKGVAELREKRYEQRGIGSSYLFRIDDEFVIDATMYGNNARFINHSCQPNCYAKVITVEGRKKIVIYSKRDIQVMEEITYDYKFPYEDEKIPCLCGAPQCRGTLN</sequence>
<proteinExistence type="predicted"/>
<feature type="compositionally biased region" description="Low complexity" evidence="15">
    <location>
        <begin position="623"/>
        <end position="638"/>
    </location>
</feature>
<feature type="compositionally biased region" description="Low complexity" evidence="15">
    <location>
        <begin position="696"/>
        <end position="711"/>
    </location>
</feature>
<feature type="region of interest" description="Disordered" evidence="15">
    <location>
        <begin position="582"/>
        <end position="725"/>
    </location>
</feature>
<feature type="compositionally biased region" description="Acidic residues" evidence="15">
    <location>
        <begin position="826"/>
        <end position="835"/>
    </location>
</feature>
<organism evidence="18 19">
    <name type="scientific">Taenia crassiceps</name>
    <dbReference type="NCBI Taxonomy" id="6207"/>
    <lineage>
        <taxon>Eukaryota</taxon>
        <taxon>Metazoa</taxon>
        <taxon>Spiralia</taxon>
        <taxon>Lophotrochozoa</taxon>
        <taxon>Platyhelminthes</taxon>
        <taxon>Cestoda</taxon>
        <taxon>Eucestoda</taxon>
        <taxon>Cyclophyllidea</taxon>
        <taxon>Taeniidae</taxon>
        <taxon>Taenia</taxon>
    </lineage>
</organism>
<comment type="catalytic activity">
    <reaction evidence="12">
        <text>N(6)-methyl-L-lysyl(4)-[histone H3] + S-adenosyl-L-methionine = N(6),N(6)-dimethyl-L-lysyl(4)-[histone H3] + S-adenosyl-L-homocysteine + H(+)</text>
        <dbReference type="Rhea" id="RHEA:60268"/>
        <dbReference type="Rhea" id="RHEA-COMP:15540"/>
        <dbReference type="Rhea" id="RHEA-COMP:15543"/>
        <dbReference type="ChEBI" id="CHEBI:15378"/>
        <dbReference type="ChEBI" id="CHEBI:57856"/>
        <dbReference type="ChEBI" id="CHEBI:59789"/>
        <dbReference type="ChEBI" id="CHEBI:61929"/>
        <dbReference type="ChEBI" id="CHEBI:61976"/>
    </reaction>
</comment>
<comment type="catalytic activity">
    <reaction evidence="11">
        <text>L-lysyl(4)-[histone H3] + 3 S-adenosyl-L-methionine = N(6),N(6),N(6)-trimethyl-L-lysyl(4)-[histone H3] + 3 S-adenosyl-L-homocysteine + 3 H(+)</text>
        <dbReference type="Rhea" id="RHEA:60260"/>
        <dbReference type="Rhea" id="RHEA-COMP:15537"/>
        <dbReference type="Rhea" id="RHEA-COMP:15547"/>
        <dbReference type="ChEBI" id="CHEBI:15378"/>
        <dbReference type="ChEBI" id="CHEBI:29969"/>
        <dbReference type="ChEBI" id="CHEBI:57856"/>
        <dbReference type="ChEBI" id="CHEBI:59789"/>
        <dbReference type="ChEBI" id="CHEBI:61961"/>
        <dbReference type="EC" id="2.1.1.354"/>
    </reaction>
</comment>
<feature type="compositionally biased region" description="Low complexity" evidence="15">
    <location>
        <begin position="525"/>
        <end position="545"/>
    </location>
</feature>
<keyword evidence="8" id="KW-0805">Transcription regulation</keyword>
<dbReference type="PANTHER" id="PTHR45814:SF2">
    <property type="entry name" value="HISTONE-LYSINE N-METHYLTRANSFERASE SETD1"/>
    <property type="match status" value="1"/>
</dbReference>
<dbReference type="PANTHER" id="PTHR45814">
    <property type="entry name" value="HISTONE-LYSINE N-METHYLTRANSFERASE SETD1"/>
    <property type="match status" value="1"/>
</dbReference>
<dbReference type="EC" id="2.1.1.354" evidence="2"/>
<reference evidence="18 19" key="1">
    <citation type="journal article" date="2022" name="Front. Cell. Infect. Microbiol.">
        <title>The Genomes of Two Strains of Taenia crassiceps the Animal Model for the Study of Human Cysticercosis.</title>
        <authorList>
            <person name="Bobes R.J."/>
            <person name="Estrada K."/>
            <person name="Rios-Valencia D.G."/>
            <person name="Calderon-Gallegos A."/>
            <person name="de la Torre P."/>
            <person name="Carrero J.C."/>
            <person name="Sanchez-Flores A."/>
            <person name="Laclette J.P."/>
        </authorList>
    </citation>
    <scope>NUCLEOTIDE SEQUENCE [LARGE SCALE GENOMIC DNA]</scope>
    <source>
        <strain evidence="18">WFUcys</strain>
    </source>
</reference>
<feature type="coiled-coil region" evidence="14">
    <location>
        <begin position="1493"/>
        <end position="1520"/>
    </location>
</feature>
<feature type="compositionally biased region" description="Basic and acidic residues" evidence="15">
    <location>
        <begin position="739"/>
        <end position="750"/>
    </location>
</feature>
<evidence type="ECO:0000256" key="9">
    <source>
        <dbReference type="ARBA" id="ARBA00023163"/>
    </source>
</evidence>
<keyword evidence="7" id="KW-0694">RNA-binding</keyword>
<feature type="compositionally biased region" description="Basic and acidic residues" evidence="15">
    <location>
        <begin position="256"/>
        <end position="266"/>
    </location>
</feature>
<evidence type="ECO:0000256" key="11">
    <source>
        <dbReference type="ARBA" id="ARBA00047571"/>
    </source>
</evidence>
<keyword evidence="4" id="KW-0808">Transferase</keyword>
<evidence type="ECO:0000259" key="16">
    <source>
        <dbReference type="PROSITE" id="PS50280"/>
    </source>
</evidence>
<dbReference type="SMART" id="SM00317">
    <property type="entry name" value="SET"/>
    <property type="match status" value="1"/>
</dbReference>
<dbReference type="SMART" id="SM00508">
    <property type="entry name" value="PostSET"/>
    <property type="match status" value="1"/>
</dbReference>
<feature type="compositionally biased region" description="Acidic residues" evidence="15">
    <location>
        <begin position="924"/>
        <end position="936"/>
    </location>
</feature>
<feature type="domain" description="Post-SET" evidence="17">
    <location>
        <begin position="1674"/>
        <end position="1690"/>
    </location>
</feature>
<keyword evidence="19" id="KW-1185">Reference proteome</keyword>
<dbReference type="SUPFAM" id="SSF82199">
    <property type="entry name" value="SET domain"/>
    <property type="match status" value="1"/>
</dbReference>
<dbReference type="CDD" id="cd19169">
    <property type="entry name" value="SET_SETD1"/>
    <property type="match status" value="1"/>
</dbReference>
<evidence type="ECO:0000256" key="12">
    <source>
        <dbReference type="ARBA" id="ARBA00047583"/>
    </source>
</evidence>
<evidence type="ECO:0000256" key="7">
    <source>
        <dbReference type="ARBA" id="ARBA00022884"/>
    </source>
</evidence>
<evidence type="ECO:0000256" key="15">
    <source>
        <dbReference type="SAM" id="MobiDB-lite"/>
    </source>
</evidence>
<dbReference type="InterPro" id="IPR012677">
    <property type="entry name" value="Nucleotide-bd_a/b_plait_sf"/>
</dbReference>
<dbReference type="InterPro" id="IPR037841">
    <property type="entry name" value="SET_SETD1A/B"/>
</dbReference>
<evidence type="ECO:0000256" key="13">
    <source>
        <dbReference type="ARBA" id="ARBA00049129"/>
    </source>
</evidence>
<evidence type="ECO:0000256" key="5">
    <source>
        <dbReference type="ARBA" id="ARBA00022691"/>
    </source>
</evidence>
<dbReference type="Gene3D" id="2.170.270.10">
    <property type="entry name" value="SET domain"/>
    <property type="match status" value="1"/>
</dbReference>
<feature type="compositionally biased region" description="Polar residues" evidence="15">
    <location>
        <begin position="785"/>
        <end position="819"/>
    </location>
</feature>
<evidence type="ECO:0000313" key="18">
    <source>
        <dbReference type="EMBL" id="KAL5108890.1"/>
    </source>
</evidence>
<feature type="region of interest" description="Disordered" evidence="15">
    <location>
        <begin position="739"/>
        <end position="1004"/>
    </location>
</feature>
<keyword evidence="14" id="KW-0175">Coiled coil</keyword>
<keyword evidence="10" id="KW-0539">Nucleus</keyword>
<dbReference type="Proteomes" id="UP001651158">
    <property type="component" value="Unassembled WGS sequence"/>
</dbReference>
<gene>
    <name evidence="18" type="ORF">TcWFU_004895</name>
</gene>
<evidence type="ECO:0000256" key="14">
    <source>
        <dbReference type="SAM" id="Coils"/>
    </source>
</evidence>
<dbReference type="InterPro" id="IPR046341">
    <property type="entry name" value="SET_dom_sf"/>
</dbReference>
<dbReference type="EMBL" id="JAKROA010000003">
    <property type="protein sequence ID" value="KAL5108890.1"/>
    <property type="molecule type" value="Genomic_DNA"/>
</dbReference>
<evidence type="ECO:0000313" key="19">
    <source>
        <dbReference type="Proteomes" id="UP001651158"/>
    </source>
</evidence>
<comment type="caution">
    <text evidence="18">The sequence shown here is derived from an EMBL/GenBank/DDBJ whole genome shotgun (WGS) entry which is preliminary data.</text>
</comment>
<accession>A0ABR4QGY9</accession>
<keyword evidence="6" id="KW-0156">Chromatin regulator</keyword>
<dbReference type="Pfam" id="PF00856">
    <property type="entry name" value="SET"/>
    <property type="match status" value="1"/>
</dbReference>
<keyword evidence="5" id="KW-0949">S-adenosyl-L-methionine</keyword>
<feature type="compositionally biased region" description="Basic residues" evidence="15">
    <location>
        <begin position="774"/>
        <end position="784"/>
    </location>
</feature>
<feature type="compositionally biased region" description="Basic and acidic residues" evidence="15">
    <location>
        <begin position="681"/>
        <end position="692"/>
    </location>
</feature>
<dbReference type="InterPro" id="IPR001214">
    <property type="entry name" value="SET_dom"/>
</dbReference>
<evidence type="ECO:0000256" key="10">
    <source>
        <dbReference type="ARBA" id="ARBA00023242"/>
    </source>
</evidence>
<evidence type="ECO:0000256" key="8">
    <source>
        <dbReference type="ARBA" id="ARBA00023015"/>
    </source>
</evidence>